<accession>A0ABY3DWR1</accession>
<keyword evidence="2" id="KW-1185">Reference proteome</keyword>
<protein>
    <submittedName>
        <fullName evidence="1">Uncharacterized protein</fullName>
    </submittedName>
</protein>
<evidence type="ECO:0000313" key="1">
    <source>
        <dbReference type="EMBL" id="TSJ64615.1"/>
    </source>
</evidence>
<evidence type="ECO:0000313" key="2">
    <source>
        <dbReference type="Proteomes" id="UP000315321"/>
    </source>
</evidence>
<organism evidence="1 2">
    <name type="scientific">Ancylobacter moscoviensis</name>
    <dbReference type="NCBI Taxonomy" id="2597768"/>
    <lineage>
        <taxon>Bacteria</taxon>
        <taxon>Pseudomonadati</taxon>
        <taxon>Pseudomonadota</taxon>
        <taxon>Alphaproteobacteria</taxon>
        <taxon>Hyphomicrobiales</taxon>
        <taxon>Xanthobacteraceae</taxon>
        <taxon>Ancylobacter</taxon>
    </lineage>
</organism>
<proteinExistence type="predicted"/>
<name>A0ABY3DWR1_9HYPH</name>
<dbReference type="EMBL" id="VMBP01000001">
    <property type="protein sequence ID" value="TSJ64615.1"/>
    <property type="molecule type" value="Genomic_DNA"/>
</dbReference>
<comment type="caution">
    <text evidence="1">The sequence shown here is derived from an EMBL/GenBank/DDBJ whole genome shotgun (WGS) entry which is preliminary data.</text>
</comment>
<sequence length="59" mass="6413">MPHAILIHGERVRTFDTREECIAVALKQCWGRLDDAGTFVPSPGTEIVPVDPPAGTDPE</sequence>
<dbReference type="RefSeq" id="WP_144341770.1">
    <property type="nucleotide sequence ID" value="NZ_VMBP01000001.1"/>
</dbReference>
<dbReference type="Proteomes" id="UP000315321">
    <property type="component" value="Unassembled WGS sequence"/>
</dbReference>
<reference evidence="1 2" key="1">
    <citation type="submission" date="2019-07" db="EMBL/GenBank/DDBJ databases">
        <authorList>
            <person name="Grouzdev D.S."/>
        </authorList>
    </citation>
    <scope>NUCLEOTIDE SEQUENCE [LARGE SCALE GENOMIC DNA]</scope>
    <source>
        <strain evidence="1 2">3C</strain>
    </source>
</reference>
<gene>
    <name evidence="1" type="ORF">FO470_04980</name>
</gene>